<dbReference type="CDD" id="cd00093">
    <property type="entry name" value="HTH_XRE"/>
    <property type="match status" value="1"/>
</dbReference>
<dbReference type="InterPro" id="IPR001387">
    <property type="entry name" value="Cro/C1-type_HTH"/>
</dbReference>
<evidence type="ECO:0000259" key="1">
    <source>
        <dbReference type="PROSITE" id="PS50943"/>
    </source>
</evidence>
<feature type="domain" description="HTH cro/C1-type" evidence="1">
    <location>
        <begin position="8"/>
        <end position="77"/>
    </location>
</feature>
<dbReference type="EMBL" id="PRLG01000020">
    <property type="protein sequence ID" value="PYY28372.1"/>
    <property type="molecule type" value="Genomic_DNA"/>
</dbReference>
<dbReference type="GO" id="GO:0003677">
    <property type="term" value="F:DNA binding"/>
    <property type="evidence" value="ECO:0007669"/>
    <property type="project" value="InterPro"/>
</dbReference>
<dbReference type="PROSITE" id="PS50943">
    <property type="entry name" value="HTH_CROC1"/>
    <property type="match status" value="1"/>
</dbReference>
<sequence>MDTIGERIRFLRNKDGLSMDQLADRIKLPIIKSGEELSTTKSVTSATISNAENNKHSPSLELIIALSRYFDVTLDWLVLGIGDGQRDKKGKDLVVEYLLKQERIKAREEYMGKAKQFISEEAEKYFAIKFDEYLEILEKDKIVQQKEQEQ</sequence>
<proteinExistence type="predicted"/>
<dbReference type="SMART" id="SM00530">
    <property type="entry name" value="HTH_XRE"/>
    <property type="match status" value="1"/>
</dbReference>
<reference evidence="2 3" key="1">
    <citation type="submission" date="2018-01" db="EMBL/GenBank/DDBJ databases">
        <title>Genome sequence of the PGP bacterium Paenibacillus illinoisensis E3.</title>
        <authorList>
            <person name="Rolli E."/>
            <person name="Marasco R."/>
            <person name="Bessem C."/>
            <person name="Michoud G."/>
            <person name="Gaiarsa S."/>
            <person name="Borin S."/>
            <person name="Daffonchio D."/>
        </authorList>
    </citation>
    <scope>NUCLEOTIDE SEQUENCE [LARGE SCALE GENOMIC DNA]</scope>
    <source>
        <strain evidence="2 3">E3</strain>
    </source>
</reference>
<comment type="caution">
    <text evidence="2">The sequence shown here is derived from an EMBL/GenBank/DDBJ whole genome shotgun (WGS) entry which is preliminary data.</text>
</comment>
<evidence type="ECO:0000313" key="2">
    <source>
        <dbReference type="EMBL" id="PYY28372.1"/>
    </source>
</evidence>
<dbReference type="Proteomes" id="UP000247459">
    <property type="component" value="Unassembled WGS sequence"/>
</dbReference>
<dbReference type="Pfam" id="PF12844">
    <property type="entry name" value="HTH_19"/>
    <property type="match status" value="1"/>
</dbReference>
<dbReference type="SUPFAM" id="SSF47413">
    <property type="entry name" value="lambda repressor-like DNA-binding domains"/>
    <property type="match status" value="1"/>
</dbReference>
<organism evidence="2 3">
    <name type="scientific">Paenibacillus illinoisensis</name>
    <dbReference type="NCBI Taxonomy" id="59845"/>
    <lineage>
        <taxon>Bacteria</taxon>
        <taxon>Bacillati</taxon>
        <taxon>Bacillota</taxon>
        <taxon>Bacilli</taxon>
        <taxon>Bacillales</taxon>
        <taxon>Paenibacillaceae</taxon>
        <taxon>Paenibacillus</taxon>
    </lineage>
</organism>
<dbReference type="Gene3D" id="1.10.260.40">
    <property type="entry name" value="lambda repressor-like DNA-binding domains"/>
    <property type="match status" value="1"/>
</dbReference>
<protein>
    <recommendedName>
        <fullName evidence="1">HTH cro/C1-type domain-containing protein</fullName>
    </recommendedName>
</protein>
<dbReference type="AlphaFoldDB" id="A0A2W0CE41"/>
<name>A0A2W0CE41_9BACL</name>
<gene>
    <name evidence="2" type="ORF">PIL02S_03528</name>
</gene>
<accession>A0A2W0CE41</accession>
<dbReference type="OrthoDB" id="8115576at2"/>
<dbReference type="InterPro" id="IPR010982">
    <property type="entry name" value="Lambda_DNA-bd_dom_sf"/>
</dbReference>
<evidence type="ECO:0000313" key="3">
    <source>
        <dbReference type="Proteomes" id="UP000247459"/>
    </source>
</evidence>
<dbReference type="RefSeq" id="WP_110821006.1">
    <property type="nucleotide sequence ID" value="NZ_PRLG01000020.1"/>
</dbReference>